<keyword evidence="4" id="KW-1185">Reference proteome</keyword>
<name>A0A4R3KWT0_9SPHI</name>
<feature type="signal peptide" evidence="1">
    <location>
        <begin position="1"/>
        <end position="17"/>
    </location>
</feature>
<dbReference type="Pfam" id="PF21347">
    <property type="entry name" value="DUF3108_like"/>
    <property type="match status" value="1"/>
</dbReference>
<proteinExistence type="predicted"/>
<dbReference type="RefSeq" id="WP_132127693.1">
    <property type="nucleotide sequence ID" value="NZ_CP042432.1"/>
</dbReference>
<dbReference type="EMBL" id="SMAD01000001">
    <property type="protein sequence ID" value="TCS90249.1"/>
    <property type="molecule type" value="Genomic_DNA"/>
</dbReference>
<protein>
    <recommendedName>
        <fullName evidence="2">DUF3108 domain-containing protein</fullName>
    </recommendedName>
</protein>
<dbReference type="Proteomes" id="UP000295807">
    <property type="component" value="Unassembled WGS sequence"/>
</dbReference>
<evidence type="ECO:0000259" key="2">
    <source>
        <dbReference type="Pfam" id="PF21347"/>
    </source>
</evidence>
<keyword evidence="1" id="KW-0732">Signal</keyword>
<organism evidence="3 4">
    <name type="scientific">Anseongella ginsenosidimutans</name>
    <dbReference type="NCBI Taxonomy" id="496056"/>
    <lineage>
        <taxon>Bacteria</taxon>
        <taxon>Pseudomonadati</taxon>
        <taxon>Bacteroidota</taxon>
        <taxon>Sphingobacteriia</taxon>
        <taxon>Sphingobacteriales</taxon>
        <taxon>Sphingobacteriaceae</taxon>
        <taxon>Anseongella</taxon>
    </lineage>
</organism>
<dbReference type="InterPro" id="IPR049279">
    <property type="entry name" value="DUF3108-like"/>
</dbReference>
<evidence type="ECO:0000256" key="1">
    <source>
        <dbReference type="SAM" id="SignalP"/>
    </source>
</evidence>
<feature type="domain" description="DUF3108" evidence="2">
    <location>
        <begin position="30"/>
        <end position="227"/>
    </location>
</feature>
<evidence type="ECO:0000313" key="4">
    <source>
        <dbReference type="Proteomes" id="UP000295807"/>
    </source>
</evidence>
<evidence type="ECO:0000313" key="3">
    <source>
        <dbReference type="EMBL" id="TCS90249.1"/>
    </source>
</evidence>
<dbReference type="AlphaFoldDB" id="A0A4R3KWT0"/>
<reference evidence="3 4" key="1">
    <citation type="submission" date="2019-03" db="EMBL/GenBank/DDBJ databases">
        <title>Genomic Encyclopedia of Type Strains, Phase IV (KMG-IV): sequencing the most valuable type-strain genomes for metagenomic binning, comparative biology and taxonomic classification.</title>
        <authorList>
            <person name="Goeker M."/>
        </authorList>
    </citation>
    <scope>NUCLEOTIDE SEQUENCE [LARGE SCALE GENOMIC DNA]</scope>
    <source>
        <strain evidence="3 4">DSM 21100</strain>
    </source>
</reference>
<dbReference type="OrthoDB" id="665223at2"/>
<sequence>MKYFLLSLLFLNQVAGAQIACEQWFPYAVGEGFQLETRDPGGEANGSIRFTVLDITRSGERVIYTVKRDIRDNATGEGTSVEYTMECDDDKMYIDTRALYYPAQASAMEGMETEVESDDLVMPASLQVGDELPDASLTMTMKMEGTVFTTLKMTFTGKKVISRESLTVPAGTFSCLKIEGKMNMEMKVMDKPMNFSTKTIQWYAEGTGMVQGESYDESGELSGSLVLTEKF</sequence>
<dbReference type="Gene3D" id="2.40.360.20">
    <property type="match status" value="1"/>
</dbReference>
<accession>A0A4R3KWT0</accession>
<comment type="caution">
    <text evidence="3">The sequence shown here is derived from an EMBL/GenBank/DDBJ whole genome shotgun (WGS) entry which is preliminary data.</text>
</comment>
<gene>
    <name evidence="3" type="ORF">EDD80_101449</name>
</gene>
<feature type="chain" id="PRO_5020354905" description="DUF3108 domain-containing protein" evidence="1">
    <location>
        <begin position="18"/>
        <end position="231"/>
    </location>
</feature>